<organism evidence="1 2">
    <name type="scientific">Paenibacillus riograndensis SBR5</name>
    <dbReference type="NCBI Taxonomy" id="1073571"/>
    <lineage>
        <taxon>Bacteria</taxon>
        <taxon>Bacillati</taxon>
        <taxon>Bacillota</taxon>
        <taxon>Bacilli</taxon>
        <taxon>Bacillales</taxon>
        <taxon>Paenibacillaceae</taxon>
        <taxon>Paenibacillus</taxon>
        <taxon>Paenibacillus sonchi group</taxon>
    </lineage>
</organism>
<dbReference type="AlphaFoldDB" id="A0A0E3WJ60"/>
<sequence>MFGFVPSPLNNQSLVDIRRLVILLLLHRKSLITDHILYNKKRPPNNHQGERLVYALQNRYFPFLRNAYRK</sequence>
<protein>
    <submittedName>
        <fullName evidence="1">Uncharacterized protein</fullName>
    </submittedName>
</protein>
<reference evidence="2" key="1">
    <citation type="submission" date="2015-03" db="EMBL/GenBank/DDBJ databases">
        <authorList>
            <person name="Wibberg D."/>
        </authorList>
    </citation>
    <scope>NUCLEOTIDE SEQUENCE [LARGE SCALE GENOMIC DNA]</scope>
</reference>
<dbReference type="Proteomes" id="UP000033163">
    <property type="component" value="Chromosome I"/>
</dbReference>
<dbReference type="HOGENOM" id="CLU_2754150_0_0_9"/>
<dbReference type="KEGG" id="pri:PRIO_5836"/>
<evidence type="ECO:0000313" key="2">
    <source>
        <dbReference type="Proteomes" id="UP000033163"/>
    </source>
</evidence>
<name>A0A0E3WJ60_9BACL</name>
<accession>A0A0E3WJ60</accession>
<evidence type="ECO:0000313" key="1">
    <source>
        <dbReference type="EMBL" id="CQR58223.1"/>
    </source>
</evidence>
<proteinExistence type="predicted"/>
<dbReference type="EMBL" id="LN831776">
    <property type="protein sequence ID" value="CQR58223.1"/>
    <property type="molecule type" value="Genomic_DNA"/>
</dbReference>
<gene>
    <name evidence="1" type="ORF">PRIO_5836</name>
</gene>